<dbReference type="Proteomes" id="UP000467840">
    <property type="component" value="Chromosome 11"/>
</dbReference>
<dbReference type="Pfam" id="PF00295">
    <property type="entry name" value="Glyco_hydro_28"/>
    <property type="match status" value="1"/>
</dbReference>
<evidence type="ECO:0008006" key="13">
    <source>
        <dbReference type="Google" id="ProtNLM"/>
    </source>
</evidence>
<dbReference type="AlphaFoldDB" id="A0A6A6NAQ0"/>
<evidence type="ECO:0000256" key="1">
    <source>
        <dbReference type="ARBA" id="ARBA00004191"/>
    </source>
</evidence>
<dbReference type="EMBL" id="JAAGAX010000002">
    <property type="protein sequence ID" value="KAF2323251.1"/>
    <property type="molecule type" value="Genomic_DNA"/>
</dbReference>
<accession>A0A6A6NAQ0</accession>
<feature type="compositionally biased region" description="Polar residues" evidence="10">
    <location>
        <begin position="62"/>
        <end position="81"/>
    </location>
</feature>
<name>A0A6A6NAQ0_HEVBR</name>
<dbReference type="InterPro" id="IPR000743">
    <property type="entry name" value="Glyco_hydro_28"/>
</dbReference>
<evidence type="ECO:0000256" key="8">
    <source>
        <dbReference type="PROSITE-ProRule" id="PRU10052"/>
    </source>
</evidence>
<comment type="similarity">
    <text evidence="2 9">Belongs to the glycosyl hydrolase 28 family.</text>
</comment>
<keyword evidence="6 9" id="KW-0326">Glycosidase</keyword>
<evidence type="ECO:0000256" key="4">
    <source>
        <dbReference type="ARBA" id="ARBA00022525"/>
    </source>
</evidence>
<evidence type="ECO:0000256" key="5">
    <source>
        <dbReference type="ARBA" id="ARBA00022801"/>
    </source>
</evidence>
<keyword evidence="5 9" id="KW-0378">Hydrolase</keyword>
<dbReference type="InterPro" id="IPR011050">
    <property type="entry name" value="Pectin_lyase_fold/virulence"/>
</dbReference>
<dbReference type="Pfam" id="PF15697">
    <property type="entry name" value="DUF4666"/>
    <property type="match status" value="1"/>
</dbReference>
<feature type="region of interest" description="Disordered" evidence="10">
    <location>
        <begin position="52"/>
        <end position="94"/>
    </location>
</feature>
<keyword evidence="3" id="KW-0134">Cell wall</keyword>
<organism evidence="11 12">
    <name type="scientific">Hevea brasiliensis</name>
    <name type="common">Para rubber tree</name>
    <name type="synonym">Siphonia brasiliensis</name>
    <dbReference type="NCBI Taxonomy" id="3981"/>
    <lineage>
        <taxon>Eukaryota</taxon>
        <taxon>Viridiplantae</taxon>
        <taxon>Streptophyta</taxon>
        <taxon>Embryophyta</taxon>
        <taxon>Tracheophyta</taxon>
        <taxon>Spermatophyta</taxon>
        <taxon>Magnoliopsida</taxon>
        <taxon>eudicotyledons</taxon>
        <taxon>Gunneridae</taxon>
        <taxon>Pentapetalae</taxon>
        <taxon>rosids</taxon>
        <taxon>fabids</taxon>
        <taxon>Malpighiales</taxon>
        <taxon>Euphorbiaceae</taxon>
        <taxon>Crotonoideae</taxon>
        <taxon>Micrandreae</taxon>
        <taxon>Hevea</taxon>
    </lineage>
</organism>
<keyword evidence="7" id="KW-0961">Cell wall biogenesis/degradation</keyword>
<evidence type="ECO:0000256" key="9">
    <source>
        <dbReference type="RuleBase" id="RU361169"/>
    </source>
</evidence>
<evidence type="ECO:0000256" key="10">
    <source>
        <dbReference type="SAM" id="MobiDB-lite"/>
    </source>
</evidence>
<keyword evidence="4" id="KW-0964">Secreted</keyword>
<dbReference type="GO" id="GO:0071555">
    <property type="term" value="P:cell wall organization"/>
    <property type="evidence" value="ECO:0007669"/>
    <property type="project" value="UniProtKB-KW"/>
</dbReference>
<evidence type="ECO:0000313" key="12">
    <source>
        <dbReference type="Proteomes" id="UP000467840"/>
    </source>
</evidence>
<feature type="active site" evidence="8">
    <location>
        <position position="320"/>
    </location>
</feature>
<evidence type="ECO:0000256" key="7">
    <source>
        <dbReference type="ARBA" id="ARBA00023316"/>
    </source>
</evidence>
<evidence type="ECO:0000256" key="2">
    <source>
        <dbReference type="ARBA" id="ARBA00008834"/>
    </source>
</evidence>
<dbReference type="Gene3D" id="2.160.20.10">
    <property type="entry name" value="Single-stranded right-handed beta-helix, Pectin lyase-like"/>
    <property type="match status" value="2"/>
</dbReference>
<dbReference type="GO" id="GO:0004650">
    <property type="term" value="F:polygalacturonase activity"/>
    <property type="evidence" value="ECO:0007669"/>
    <property type="project" value="InterPro"/>
</dbReference>
<sequence>MAGLQRSDVSFRRQGSSGIVWDDKFLSGELNRVANLKQEREHQERELQEKLDINQEKDVKPSSGSITTIERSRSNGGQRSYRTGKVSPAIEPPSPRVSACGFCGAFGKPAKNHRKRAGFESHLQLPQSLLSATSRPRSKRVFFSTDFGARGDGFSNDTQAFKDAWKKACSFPARTRIVIPAGITLLVHPVDWLGLVNQESPLIRSLVLLLPPKILLLGKPCRHAPTAMTFHKCKDLRVTNLQIVYGQQMHIAFTNCIRVMVFRVLVTSPAFSPNTDGIHISASRGVEVRDSIVRTGDDCISIVSNSSRIRIRNFACGPGHGISIGSLGKYNSSSKVYDVMVDRAFLSNTDNGLRIKTWQGGNGDASQIKFQNVLMENVSNPIIIDQYYCDSPLPCANQTSAVKVANISFMHIKGTSATEHAIVFACSDYSPCEGLYLEDIQLVSYTEEITKSFCWEAYGSSVGLVSPPSCFSCTESFIKQRVPSDSLQFF</sequence>
<dbReference type="PANTHER" id="PTHR31375">
    <property type="match status" value="1"/>
</dbReference>
<dbReference type="PROSITE" id="PS00502">
    <property type="entry name" value="POLYGALACTURONASE"/>
    <property type="match status" value="1"/>
</dbReference>
<dbReference type="GO" id="GO:0005975">
    <property type="term" value="P:carbohydrate metabolic process"/>
    <property type="evidence" value="ECO:0007669"/>
    <property type="project" value="InterPro"/>
</dbReference>
<dbReference type="InterPro" id="IPR012334">
    <property type="entry name" value="Pectin_lyas_fold"/>
</dbReference>
<proteinExistence type="inferred from homology"/>
<comment type="subcellular location">
    <subcellularLocation>
        <location evidence="1">Secreted</location>
        <location evidence="1">Cell wall</location>
    </subcellularLocation>
</comment>
<keyword evidence="12" id="KW-1185">Reference proteome</keyword>
<protein>
    <recommendedName>
        <fullName evidence="13">Pectate lyase superfamily protein domain-containing protein</fullName>
    </recommendedName>
</protein>
<evidence type="ECO:0000256" key="3">
    <source>
        <dbReference type="ARBA" id="ARBA00022512"/>
    </source>
</evidence>
<dbReference type="SUPFAM" id="SSF51126">
    <property type="entry name" value="Pectin lyase-like"/>
    <property type="match status" value="1"/>
</dbReference>
<comment type="caution">
    <text evidence="11">The sequence shown here is derived from an EMBL/GenBank/DDBJ whole genome shotgun (WGS) entry which is preliminary data.</text>
</comment>
<dbReference type="InterPro" id="IPR031421">
    <property type="entry name" value="DUF4666"/>
</dbReference>
<evidence type="ECO:0000313" key="11">
    <source>
        <dbReference type="EMBL" id="KAF2323251.1"/>
    </source>
</evidence>
<evidence type="ECO:0000256" key="6">
    <source>
        <dbReference type="ARBA" id="ARBA00023295"/>
    </source>
</evidence>
<gene>
    <name evidence="11" type="ORF">GH714_034336</name>
</gene>
<reference evidence="11 12" key="1">
    <citation type="journal article" date="2020" name="Mol. Plant">
        <title>The Chromosome-Based Rubber Tree Genome Provides New Insights into Spurge Genome Evolution and Rubber Biosynthesis.</title>
        <authorList>
            <person name="Liu J."/>
            <person name="Shi C."/>
            <person name="Shi C.C."/>
            <person name="Li W."/>
            <person name="Zhang Q.J."/>
            <person name="Zhang Y."/>
            <person name="Li K."/>
            <person name="Lu H.F."/>
            <person name="Shi C."/>
            <person name="Zhu S.T."/>
            <person name="Xiao Z.Y."/>
            <person name="Nan H."/>
            <person name="Yue Y."/>
            <person name="Zhu X.G."/>
            <person name="Wu Y."/>
            <person name="Hong X.N."/>
            <person name="Fan G.Y."/>
            <person name="Tong Y."/>
            <person name="Zhang D."/>
            <person name="Mao C.L."/>
            <person name="Liu Y.L."/>
            <person name="Hao S.J."/>
            <person name="Liu W.Q."/>
            <person name="Lv M.Q."/>
            <person name="Zhang H.B."/>
            <person name="Liu Y."/>
            <person name="Hu-Tang G.R."/>
            <person name="Wang J.P."/>
            <person name="Wang J.H."/>
            <person name="Sun Y.H."/>
            <person name="Ni S.B."/>
            <person name="Chen W.B."/>
            <person name="Zhang X.C."/>
            <person name="Jiao Y.N."/>
            <person name="Eichler E.E."/>
            <person name="Li G.H."/>
            <person name="Liu X."/>
            <person name="Gao L.Z."/>
        </authorList>
    </citation>
    <scope>NUCLEOTIDE SEQUENCE [LARGE SCALE GENOMIC DNA]</scope>
    <source>
        <strain evidence="12">cv. GT1</strain>
        <tissue evidence="11">Leaf</tissue>
    </source>
</reference>